<proteinExistence type="inferred from homology"/>
<dbReference type="AlphaFoldDB" id="A0A833R4U2"/>
<dbReference type="OrthoDB" id="2015640at2759"/>
<dbReference type="GO" id="GO:0005886">
    <property type="term" value="C:plasma membrane"/>
    <property type="evidence" value="ECO:0007669"/>
    <property type="project" value="TreeGrafter"/>
</dbReference>
<dbReference type="InterPro" id="IPR008972">
    <property type="entry name" value="Cupredoxin"/>
</dbReference>
<keyword evidence="5" id="KW-1015">Disulfide bond</keyword>
<dbReference type="Proteomes" id="UP000623129">
    <property type="component" value="Unassembled WGS sequence"/>
</dbReference>
<gene>
    <name evidence="12" type="ORF">FCM35_KLT01039</name>
</gene>
<evidence type="ECO:0000256" key="8">
    <source>
        <dbReference type="ARBA" id="ARBA00035011"/>
    </source>
</evidence>
<evidence type="ECO:0000256" key="1">
    <source>
        <dbReference type="ARBA" id="ARBA00004589"/>
    </source>
</evidence>
<evidence type="ECO:0000256" key="2">
    <source>
        <dbReference type="ARBA" id="ARBA00022622"/>
    </source>
</evidence>
<comment type="subcellular location">
    <subcellularLocation>
        <location evidence="9">Endomembrane system</location>
        <topology evidence="9">Lipid-anchor</topology>
    </subcellularLocation>
    <subcellularLocation>
        <location evidence="1">Membrane</location>
        <topology evidence="1">Lipid-anchor</topology>
        <topology evidence="1">GPI-anchor</topology>
    </subcellularLocation>
</comment>
<sequence>MRELSTADNSVAMRLLSSTDVDATVVVSYVMATCYSNQEFHVGGAEGWLPHPSQPFNQWARKNRFHVNDRLVFEYKKDEDSVLVVNKQHYDTCDNSNPYLKLFGGKSIFDLGRSGKYFFISGNHTRCEEGEKVVVMVMANRAPPPPLPPSPPIASHPPPSHFPKAPSRNGTAPVLHPLPHNSSSFSLSNTVFDSVVYLVLILGVVFCG</sequence>
<evidence type="ECO:0000256" key="3">
    <source>
        <dbReference type="ARBA" id="ARBA00022729"/>
    </source>
</evidence>
<name>A0A833R4U2_9POAL</name>
<dbReference type="InterPro" id="IPR003245">
    <property type="entry name" value="Phytocyanin_dom"/>
</dbReference>
<keyword evidence="6" id="KW-0325">Glycoprotein</keyword>
<dbReference type="GO" id="GO:0009055">
    <property type="term" value="F:electron transfer activity"/>
    <property type="evidence" value="ECO:0007669"/>
    <property type="project" value="InterPro"/>
</dbReference>
<feature type="compositionally biased region" description="Pro residues" evidence="10">
    <location>
        <begin position="146"/>
        <end position="161"/>
    </location>
</feature>
<evidence type="ECO:0000256" key="5">
    <source>
        <dbReference type="ARBA" id="ARBA00023157"/>
    </source>
</evidence>
<dbReference type="GO" id="GO:0098552">
    <property type="term" value="C:side of membrane"/>
    <property type="evidence" value="ECO:0007669"/>
    <property type="project" value="UniProtKB-KW"/>
</dbReference>
<keyword evidence="2" id="KW-0336">GPI-anchor</keyword>
<keyword evidence="13" id="KW-1185">Reference proteome</keyword>
<feature type="domain" description="Phytocyanin" evidence="11">
    <location>
        <begin position="38"/>
        <end position="139"/>
    </location>
</feature>
<dbReference type="PANTHER" id="PTHR33021">
    <property type="entry name" value="BLUE COPPER PROTEIN"/>
    <property type="match status" value="1"/>
</dbReference>
<dbReference type="SUPFAM" id="SSF49503">
    <property type="entry name" value="Cupredoxins"/>
    <property type="match status" value="1"/>
</dbReference>
<evidence type="ECO:0000256" key="4">
    <source>
        <dbReference type="ARBA" id="ARBA00023136"/>
    </source>
</evidence>
<protein>
    <submittedName>
        <fullName evidence="12">Early nodulin-like protein 2</fullName>
    </submittedName>
</protein>
<organism evidence="12 13">
    <name type="scientific">Carex littledalei</name>
    <dbReference type="NCBI Taxonomy" id="544730"/>
    <lineage>
        <taxon>Eukaryota</taxon>
        <taxon>Viridiplantae</taxon>
        <taxon>Streptophyta</taxon>
        <taxon>Embryophyta</taxon>
        <taxon>Tracheophyta</taxon>
        <taxon>Spermatophyta</taxon>
        <taxon>Magnoliopsida</taxon>
        <taxon>Liliopsida</taxon>
        <taxon>Poales</taxon>
        <taxon>Cyperaceae</taxon>
        <taxon>Cyperoideae</taxon>
        <taxon>Cariceae</taxon>
        <taxon>Carex</taxon>
        <taxon>Carex subgen. Euthyceras</taxon>
    </lineage>
</organism>
<keyword evidence="3" id="KW-0732">Signal</keyword>
<dbReference type="FunFam" id="2.60.40.420:FF:000010">
    <property type="entry name" value="Early nodulin-like protein 1"/>
    <property type="match status" value="1"/>
</dbReference>
<dbReference type="Gene3D" id="2.60.40.420">
    <property type="entry name" value="Cupredoxins - blue copper proteins"/>
    <property type="match status" value="1"/>
</dbReference>
<dbReference type="Pfam" id="PF02298">
    <property type="entry name" value="Cu_bind_like"/>
    <property type="match status" value="1"/>
</dbReference>
<dbReference type="InterPro" id="IPR039391">
    <property type="entry name" value="Phytocyanin-like"/>
</dbReference>
<comment type="caution">
    <text evidence="12">The sequence shown here is derived from an EMBL/GenBank/DDBJ whole genome shotgun (WGS) entry which is preliminary data.</text>
</comment>
<dbReference type="PROSITE" id="PS51485">
    <property type="entry name" value="PHYTOCYANIN"/>
    <property type="match status" value="1"/>
</dbReference>
<evidence type="ECO:0000256" key="10">
    <source>
        <dbReference type="SAM" id="MobiDB-lite"/>
    </source>
</evidence>
<evidence type="ECO:0000313" key="12">
    <source>
        <dbReference type="EMBL" id="KAF3333348.1"/>
    </source>
</evidence>
<reference evidence="12" key="1">
    <citation type="submission" date="2020-01" db="EMBL/GenBank/DDBJ databases">
        <title>Genome sequence of Kobresia littledalei, the first chromosome-level genome in the family Cyperaceae.</title>
        <authorList>
            <person name="Qu G."/>
        </authorList>
    </citation>
    <scope>NUCLEOTIDE SEQUENCE</scope>
    <source>
        <strain evidence="12">C.B.Clarke</strain>
        <tissue evidence="12">Leaf</tissue>
    </source>
</reference>
<evidence type="ECO:0000259" key="11">
    <source>
        <dbReference type="PROSITE" id="PS51485"/>
    </source>
</evidence>
<accession>A0A833R4U2</accession>
<evidence type="ECO:0000313" key="13">
    <source>
        <dbReference type="Proteomes" id="UP000623129"/>
    </source>
</evidence>
<evidence type="ECO:0000256" key="7">
    <source>
        <dbReference type="ARBA" id="ARBA00023288"/>
    </source>
</evidence>
<keyword evidence="7" id="KW-0449">Lipoprotein</keyword>
<dbReference type="EMBL" id="SWLB01000010">
    <property type="protein sequence ID" value="KAF3333348.1"/>
    <property type="molecule type" value="Genomic_DNA"/>
</dbReference>
<feature type="region of interest" description="Disordered" evidence="10">
    <location>
        <begin position="146"/>
        <end position="175"/>
    </location>
</feature>
<dbReference type="GO" id="GO:0012505">
    <property type="term" value="C:endomembrane system"/>
    <property type="evidence" value="ECO:0007669"/>
    <property type="project" value="UniProtKB-SubCell"/>
</dbReference>
<evidence type="ECO:0000256" key="6">
    <source>
        <dbReference type="ARBA" id="ARBA00023180"/>
    </source>
</evidence>
<dbReference type="PANTHER" id="PTHR33021:SF185">
    <property type="entry name" value="EARLY NODULIN-LIKE PROTEIN 3-RELATED"/>
    <property type="match status" value="1"/>
</dbReference>
<comment type="similarity">
    <text evidence="8">Belongs to the early nodulin-like (ENODL) family.</text>
</comment>
<keyword evidence="4" id="KW-0472">Membrane</keyword>
<evidence type="ECO:0000256" key="9">
    <source>
        <dbReference type="ARBA" id="ARBA00037868"/>
    </source>
</evidence>